<keyword evidence="3" id="KW-1185">Reference proteome</keyword>
<organism evidence="2 3">
    <name type="scientific">Chryseobacterium taichungense</name>
    <dbReference type="NCBI Taxonomy" id="295069"/>
    <lineage>
        <taxon>Bacteria</taxon>
        <taxon>Pseudomonadati</taxon>
        <taxon>Bacteroidota</taxon>
        <taxon>Flavobacteriia</taxon>
        <taxon>Flavobacteriales</taxon>
        <taxon>Weeksellaceae</taxon>
        <taxon>Chryseobacterium group</taxon>
        <taxon>Chryseobacterium</taxon>
    </lineage>
</organism>
<protein>
    <submittedName>
        <fullName evidence="2">Uncharacterized protein</fullName>
    </submittedName>
</protein>
<dbReference type="OrthoDB" id="749061at2"/>
<feature type="compositionally biased region" description="Polar residues" evidence="1">
    <location>
        <begin position="132"/>
        <end position="141"/>
    </location>
</feature>
<feature type="compositionally biased region" description="Basic and acidic residues" evidence="1">
    <location>
        <begin position="118"/>
        <end position="127"/>
    </location>
</feature>
<dbReference type="RefSeq" id="WP_090000331.1">
    <property type="nucleotide sequence ID" value="NZ_FOBV01000005.1"/>
</dbReference>
<dbReference type="EMBL" id="FOBV01000005">
    <property type="protein sequence ID" value="SEM67733.1"/>
    <property type="molecule type" value="Genomic_DNA"/>
</dbReference>
<sequence>MKNTKSSVSETGHSKNIANLQDLISFCTAYGDKYNPVKEELKISSLEALYEDALLKLNEAQTKKTLFDNATNQRAEVFKELNPLATKVVNALAVSETNPLMLSNAKSYNKKLQGRTKAKTEAEKSGEETENPTRTISTSQQSYDSKINHFSNLIHVLEQSAAYNPNEEELKIIALQDKLADMKGKNTTLIHANTEYSNARLSRDQVLYNNLTGLCQIAKEVKQYVKSVFGATSPQYKQISSLLFVKRKR</sequence>
<evidence type="ECO:0000313" key="3">
    <source>
        <dbReference type="Proteomes" id="UP000199450"/>
    </source>
</evidence>
<accession>A0A1H8AB06</accession>
<gene>
    <name evidence="2" type="ORF">SAMN05421856_105229</name>
</gene>
<proteinExistence type="predicted"/>
<evidence type="ECO:0000256" key="1">
    <source>
        <dbReference type="SAM" id="MobiDB-lite"/>
    </source>
</evidence>
<feature type="region of interest" description="Disordered" evidence="1">
    <location>
        <begin position="111"/>
        <end position="141"/>
    </location>
</feature>
<evidence type="ECO:0000313" key="2">
    <source>
        <dbReference type="EMBL" id="SEM67733.1"/>
    </source>
</evidence>
<name>A0A1H8AB06_9FLAO</name>
<reference evidence="3" key="1">
    <citation type="submission" date="2016-10" db="EMBL/GenBank/DDBJ databases">
        <authorList>
            <person name="Varghese N."/>
            <person name="Submissions S."/>
        </authorList>
    </citation>
    <scope>NUCLEOTIDE SEQUENCE [LARGE SCALE GENOMIC DNA]</scope>
    <source>
        <strain evidence="3">DSM 17453</strain>
    </source>
</reference>
<dbReference type="Proteomes" id="UP000199450">
    <property type="component" value="Unassembled WGS sequence"/>
</dbReference>
<dbReference type="AlphaFoldDB" id="A0A1H8AB06"/>